<organism evidence="2 3">
    <name type="scientific">Methylobacterium mesophilicum SR1.6/6</name>
    <dbReference type="NCBI Taxonomy" id="908290"/>
    <lineage>
        <taxon>Bacteria</taxon>
        <taxon>Pseudomonadati</taxon>
        <taxon>Pseudomonadota</taxon>
        <taxon>Alphaproteobacteria</taxon>
        <taxon>Hyphomicrobiales</taxon>
        <taxon>Methylobacteriaceae</taxon>
        <taxon>Methylobacterium</taxon>
    </lineage>
</organism>
<dbReference type="AlphaFoldDB" id="A0A6B9FUA6"/>
<dbReference type="EMBL" id="CP043538">
    <property type="protein sequence ID" value="QGY06027.1"/>
    <property type="molecule type" value="Genomic_DNA"/>
</dbReference>
<sequence length="86" mass="9914">MRTHRFLRLAAPLLLAGLVLAPEPSAARHGHGYRHGHRHAPRVIRHHRVRLDPVPVAPPPVLFRDYLPRNHNVPMYNEPPRRGPAW</sequence>
<reference evidence="2 3" key="1">
    <citation type="journal article" date="2012" name="Genet. Mol. Biol.">
        <title>Analysis of 16S rRNA and mxaF genes revealing insights into Methylobacterium niche-specific plant association.</title>
        <authorList>
            <person name="Dourado M.N."/>
            <person name="Andreote F.D."/>
            <person name="Dini-Andreote F."/>
            <person name="Conti R."/>
            <person name="Araujo J.M."/>
            <person name="Araujo W.L."/>
        </authorList>
    </citation>
    <scope>NUCLEOTIDE SEQUENCE [LARGE SCALE GENOMIC DNA]</scope>
    <source>
        <strain evidence="2 3">SR1.6/6</strain>
    </source>
</reference>
<proteinExistence type="predicted"/>
<gene>
    <name evidence="2" type="ORF">MMSR116_05310</name>
</gene>
<evidence type="ECO:0000313" key="3">
    <source>
        <dbReference type="Proteomes" id="UP000012488"/>
    </source>
</evidence>
<protein>
    <submittedName>
        <fullName evidence="2">Uncharacterized protein</fullName>
    </submittedName>
</protein>
<name>A0A6B9FUA6_9HYPH</name>
<evidence type="ECO:0000256" key="1">
    <source>
        <dbReference type="SAM" id="SignalP"/>
    </source>
</evidence>
<keyword evidence="1" id="KW-0732">Signal</keyword>
<accession>A0A6B9FUA6</accession>
<feature type="signal peptide" evidence="1">
    <location>
        <begin position="1"/>
        <end position="21"/>
    </location>
</feature>
<dbReference type="KEGG" id="mmes:MMSR116_05310"/>
<evidence type="ECO:0000313" key="2">
    <source>
        <dbReference type="EMBL" id="QGY06027.1"/>
    </source>
</evidence>
<feature type="chain" id="PRO_5025389636" evidence="1">
    <location>
        <begin position="22"/>
        <end position="86"/>
    </location>
</feature>
<dbReference type="Proteomes" id="UP000012488">
    <property type="component" value="Chromosome"/>
</dbReference>
<reference evidence="2 3" key="2">
    <citation type="journal article" date="2013" name="Genome Announc.">
        <title>Draft Genome Sequence of Methylobacterium mesophilicum Strain SR1.6/6, Isolated from Citrus sinensis.</title>
        <authorList>
            <person name="Marinho Almeida D."/>
            <person name="Dini-Andreote F."/>
            <person name="Camargo Neves A.A."/>
            <person name="Juca Ramos R.T."/>
            <person name="Andreote F.D."/>
            <person name="Carneiro A.R."/>
            <person name="Oliveira de Souza Lima A."/>
            <person name="Caracciolo Gomes de Sa P.H."/>
            <person name="Ribeiro Barbosa M.S."/>
            <person name="Araujo W.L."/>
            <person name="Silva A."/>
        </authorList>
    </citation>
    <scope>NUCLEOTIDE SEQUENCE [LARGE SCALE GENOMIC DNA]</scope>
    <source>
        <strain evidence="2 3">SR1.6/6</strain>
    </source>
</reference>